<proteinExistence type="predicted"/>
<dbReference type="Pfam" id="PF11902">
    <property type="entry name" value="DUF3422"/>
    <property type="match status" value="1"/>
</dbReference>
<dbReference type="Proteomes" id="UP000000270">
    <property type="component" value="Chromosome"/>
</dbReference>
<evidence type="ECO:0000313" key="3">
    <source>
        <dbReference type="EMBL" id="BAF86735.1"/>
    </source>
</evidence>
<protein>
    <submittedName>
        <fullName evidence="3">Uncharacterized membrane-anchored protein</fullName>
    </submittedName>
</protein>
<feature type="transmembrane region" description="Helical" evidence="2">
    <location>
        <begin position="454"/>
        <end position="470"/>
    </location>
</feature>
<evidence type="ECO:0000313" key="4">
    <source>
        <dbReference type="Proteomes" id="UP000000270"/>
    </source>
</evidence>
<dbReference type="EMBL" id="AP009384">
    <property type="protein sequence ID" value="BAF86735.1"/>
    <property type="molecule type" value="Genomic_DNA"/>
</dbReference>
<keyword evidence="2" id="KW-1133">Transmembrane helix</keyword>
<keyword evidence="2" id="KW-0812">Transmembrane</keyword>
<reference evidence="3 4" key="5">
    <citation type="journal article" date="2010" name="Appl. Environ. Microbiol.">
        <title>phrR-like gene praR of Azorhizobium caulinodans ORS571 is essential for symbiosis with Sesbania rostrata and is involved in expression of reb genes.</title>
        <authorList>
            <person name="Akiba N."/>
            <person name="Aono T."/>
            <person name="Toyazaki H."/>
            <person name="Sato S."/>
            <person name="Oyaizu H."/>
        </authorList>
    </citation>
    <scope>NUCLEOTIDE SEQUENCE [LARGE SCALE GENOMIC DNA]</scope>
    <source>
        <strain evidence="4">ATCC 43989 / DSM 5975 / JCM 20966 / LMG 6465 / NBRC 14845 / NCIMB 13405 / ORS 571</strain>
    </source>
</reference>
<reference evidence="4" key="2">
    <citation type="submission" date="2007-04" db="EMBL/GenBank/DDBJ databases">
        <title>Complete genome sequence of the nitrogen-fixing bacterium Azorhizobium caulinodans ORS571.</title>
        <authorList>
            <person name="Lee K.B."/>
            <person name="Backer P.D."/>
            <person name="Aono T."/>
            <person name="Liu C.T."/>
            <person name="Suzuki S."/>
            <person name="Suzuki T."/>
            <person name="Kaneko T."/>
            <person name="Yamada M."/>
            <person name="Tabata S."/>
            <person name="Kupfer D.M."/>
            <person name="Najar F.Z."/>
            <person name="Wiley G.B."/>
            <person name="Roe B."/>
            <person name="Binnewies T."/>
            <person name="Ussery D."/>
            <person name="Vereecke D."/>
            <person name="Gevers D."/>
            <person name="Holsters M."/>
            <person name="Oyaizu H."/>
        </authorList>
    </citation>
    <scope>NUCLEOTIDE SEQUENCE [LARGE SCALE GENOMIC DNA]</scope>
    <source>
        <strain evidence="4">ATCC 43989 / DSM 5975 / JCM 20966 / LMG 6465 / NBRC 14845 / NCIMB 13405 / ORS 571</strain>
    </source>
</reference>
<dbReference type="HOGENOM" id="CLU_035873_0_0_5"/>
<dbReference type="AlphaFoldDB" id="A8IQ33"/>
<reference evidence="3 4" key="4">
    <citation type="journal article" date="2009" name="Appl. Environ. Microbiol.">
        <title>Comparative genome-wide transcriptional profiling of Azorhizobium caulinodans ORS571 grown under free-living and symbiotic conditions.</title>
        <authorList>
            <person name="Tsukada S."/>
            <person name="Aono T."/>
            <person name="Akiba N."/>
            <person name="Lee KB."/>
            <person name="Liu CT."/>
            <person name="Toyazaki H."/>
            <person name="Oyaizu H."/>
        </authorList>
    </citation>
    <scope>NUCLEOTIDE SEQUENCE [LARGE SCALE GENOMIC DNA]</scope>
    <source>
        <strain evidence="4">ATCC 43989 / DSM 5975 / JCM 20966 / LMG 6465 / NBRC 14845 / NCIMB 13405 / ORS 571</strain>
    </source>
</reference>
<dbReference type="InterPro" id="IPR021830">
    <property type="entry name" value="DUF3422"/>
</dbReference>
<accession>A8IQ33</accession>
<evidence type="ECO:0000256" key="2">
    <source>
        <dbReference type="SAM" id="Phobius"/>
    </source>
</evidence>
<evidence type="ECO:0000256" key="1">
    <source>
        <dbReference type="SAM" id="MobiDB-lite"/>
    </source>
</evidence>
<name>A8IQ33_AZOC5</name>
<dbReference type="STRING" id="438753.AZC_0737"/>
<reference evidence="3 4" key="1">
    <citation type="journal article" date="2007" name="Appl. Environ. Microbiol.">
        <title>Rhizobial factors required for stem nodule maturation and maintenance in Sesbania rostrata-Azorhizobium caulinodans ORS571 symbiosis.</title>
        <authorList>
            <person name="Suzuki S."/>
            <person name="Aono T."/>
            <person name="Lee KB."/>
            <person name="Suzuki T."/>
            <person name="Liu CT."/>
            <person name="Miwa H."/>
            <person name="Wakao S."/>
            <person name="Iki T."/>
            <person name="Oyaizu H."/>
        </authorList>
    </citation>
    <scope>NUCLEOTIDE SEQUENCE [LARGE SCALE GENOMIC DNA]</scope>
    <source>
        <strain evidence="4">ATCC 43989 / DSM 5975 / JCM 20966 / LMG 6465 / NBRC 14845 / NCIMB 13405 / ORS 571</strain>
    </source>
</reference>
<sequence length="481" mass="52212">MLTDASCQQPRRQRRRGRMMVDQQQGAGLAATKAGEPAGGAADLVIGEGRTLSAHAMRAAVMGELHARPFFPVETPRRFLHVAFLTSPADAQTERALVTELCASRGVPGPLPGAKHHRVSFGGATLRWEAHAEFSTYTWDLPAVEATPNQLPFHPAAAALASPLTQLPQPGPLLVAVDLHLVTDTMEDVQLDGVFDRGSLARSDVNDGAAEIATDFKPDPAGFVRILVRDRGLGAEAAGALVQRVLEIETYRTLALLGLPEAQKLAPLISKIEARLAQATAEMTRSVGLSANNRLLDELVALAAELEADTAPSLFRFGASRAYAEIVRLRLATIREEAVQGFPTWQQFLDRRMAPAMRTCQSVEERQGNIAAKLARSADLLRTRVDVELEQQNRDLLTSMNERTRLQLRLQRTVEGLSVAAISYYVASLVHLLAEGLHASGVVIFGHHVNPGTITAIAVPISVIAVWYVVRRIRNAHGEHE</sequence>
<organism evidence="3 4">
    <name type="scientific">Azorhizobium caulinodans (strain ATCC 43989 / DSM 5975 / JCM 20966 / LMG 6465 / NBRC 14845 / NCIMB 13405 / ORS 571)</name>
    <dbReference type="NCBI Taxonomy" id="438753"/>
    <lineage>
        <taxon>Bacteria</taxon>
        <taxon>Pseudomonadati</taxon>
        <taxon>Pseudomonadota</taxon>
        <taxon>Alphaproteobacteria</taxon>
        <taxon>Hyphomicrobiales</taxon>
        <taxon>Xanthobacteraceae</taxon>
        <taxon>Azorhizobium</taxon>
    </lineage>
</organism>
<reference evidence="3 4" key="3">
    <citation type="journal article" date="2008" name="BMC Genomics">
        <title>The genome of the versatile nitrogen fixer Azorhizobium caulinodans ORS571.</title>
        <authorList>
            <person name="Lee KB."/>
            <person name="Backer P.D."/>
            <person name="Aono T."/>
            <person name="Liu CT."/>
            <person name="Suzuki S."/>
            <person name="Suzuki T."/>
            <person name="Kaneko T."/>
            <person name="Yamada M."/>
            <person name="Tabata S."/>
            <person name="Kupfer D.M."/>
            <person name="Najar F.Z."/>
            <person name="Wiley G.B."/>
            <person name="Roe B."/>
            <person name="Binnewies T.T."/>
            <person name="Ussery D.W."/>
            <person name="D'Haeze W."/>
            <person name="Herder J.D."/>
            <person name="Gevers D."/>
            <person name="Vereecke D."/>
            <person name="Holsters M."/>
            <person name="Oyaizu H."/>
        </authorList>
    </citation>
    <scope>NUCLEOTIDE SEQUENCE [LARGE SCALE GENOMIC DNA]</scope>
    <source>
        <strain evidence="4">ATCC 43989 / DSM 5975 / JCM 20966 / LMG 6465 / NBRC 14845 / NCIMB 13405 / ORS 571</strain>
    </source>
</reference>
<reference evidence="3 4" key="6">
    <citation type="journal article" date="2011" name="Appl. Environ. Microbiol.">
        <title>Involvement of the azorhizobial chromosome partition gene (parA) in the onset of bacteroid differentiation during Sesbania rostrata stem nodule development.</title>
        <authorList>
            <person name="Liu CT."/>
            <person name="Lee KB."/>
            <person name="Wang YS."/>
            <person name="Peng MH."/>
            <person name="Lee KT."/>
            <person name="Suzuki S."/>
            <person name="Suzuki T."/>
            <person name="Oyaizu H."/>
        </authorList>
    </citation>
    <scope>NUCLEOTIDE SEQUENCE [LARGE SCALE GENOMIC DNA]</scope>
    <source>
        <strain evidence="4">ATCC 43989 / DSM 5975 / JCM 20966 / LMG 6465 / NBRC 14845 / NCIMB 13405 / ORS 571</strain>
    </source>
</reference>
<keyword evidence="2" id="KW-0472">Membrane</keyword>
<keyword evidence="4" id="KW-1185">Reference proteome</keyword>
<feature type="transmembrane region" description="Helical" evidence="2">
    <location>
        <begin position="413"/>
        <end position="434"/>
    </location>
</feature>
<dbReference type="KEGG" id="azc:AZC_0737"/>
<dbReference type="eggNOG" id="COG4949">
    <property type="taxonomic scope" value="Bacteria"/>
</dbReference>
<gene>
    <name evidence="3" type="ordered locus">AZC_0737</name>
</gene>
<feature type="region of interest" description="Disordered" evidence="1">
    <location>
        <begin position="1"/>
        <end position="22"/>
    </location>
</feature>